<dbReference type="RefSeq" id="WP_063673941.1">
    <property type="nucleotide sequence ID" value="NZ_CP014841.1"/>
</dbReference>
<evidence type="ECO:0008006" key="3">
    <source>
        <dbReference type="Google" id="ProtNLM"/>
    </source>
</evidence>
<name>A0A160N4X0_9GAMM</name>
<keyword evidence="2" id="KW-1185">Reference proteome</keyword>
<dbReference type="InterPro" id="IPR017143">
    <property type="entry name" value="UCP037225"/>
</dbReference>
<gene>
    <name evidence="1" type="ORF">ATSB10_35130</name>
</gene>
<dbReference type="AlphaFoldDB" id="A0A160N4X0"/>
<proteinExistence type="predicted"/>
<dbReference type="PIRSF" id="PIRSF037225">
    <property type="entry name" value="UCP037225"/>
    <property type="match status" value="1"/>
</dbReference>
<dbReference type="PATRIC" id="fig|445710.3.peg.3513"/>
<organism evidence="1 2">
    <name type="scientific">Dyella thiooxydans</name>
    <dbReference type="NCBI Taxonomy" id="445710"/>
    <lineage>
        <taxon>Bacteria</taxon>
        <taxon>Pseudomonadati</taxon>
        <taxon>Pseudomonadota</taxon>
        <taxon>Gammaproteobacteria</taxon>
        <taxon>Lysobacterales</taxon>
        <taxon>Rhodanobacteraceae</taxon>
        <taxon>Dyella</taxon>
    </lineage>
</organism>
<dbReference type="OrthoDB" id="9814566at2"/>
<dbReference type="InterPro" id="IPR025990">
    <property type="entry name" value="zinc_ribbon_bacterial"/>
</dbReference>
<evidence type="ECO:0000313" key="2">
    <source>
        <dbReference type="Proteomes" id="UP000077255"/>
    </source>
</evidence>
<accession>A0A160N4X0</accession>
<reference evidence="1 2" key="1">
    <citation type="submission" date="2016-02" db="EMBL/GenBank/DDBJ databases">
        <title>Complete genome sequencing and analysis of ATSB10, Dyella thiooxydans isolated from rhizosphere soil of sunflower (Helianthus annuus L.).</title>
        <authorList>
            <person name="Lee Y."/>
            <person name="Hwangbo K."/>
            <person name="Chung H."/>
            <person name="Yoo J."/>
            <person name="Kim K.Y."/>
            <person name="Sa T.M."/>
            <person name="Um Y."/>
            <person name="Madhaiyan M."/>
        </authorList>
    </citation>
    <scope>NUCLEOTIDE SEQUENCE [LARGE SCALE GENOMIC DNA]</scope>
    <source>
        <strain evidence="1 2">ATSB10</strain>
    </source>
</reference>
<protein>
    <recommendedName>
        <fullName evidence="3">LITAF-like zinc ribbon domain containing protein</fullName>
    </recommendedName>
</protein>
<dbReference type="Pfam" id="PF14255">
    <property type="entry name" value="Zn_ribbon_21"/>
    <property type="match status" value="1"/>
</dbReference>
<sequence>MLDAVIIDCPYCGEPIELLIEPAEASYSYVEDCHVCCRPIDVSVQVDPAGGIAVSVGSQDDV</sequence>
<evidence type="ECO:0000313" key="1">
    <source>
        <dbReference type="EMBL" id="AND70967.1"/>
    </source>
</evidence>
<dbReference type="Proteomes" id="UP000077255">
    <property type="component" value="Chromosome"/>
</dbReference>
<dbReference type="STRING" id="445710.ATSB10_35130"/>
<dbReference type="EMBL" id="CP014841">
    <property type="protein sequence ID" value="AND70967.1"/>
    <property type="molecule type" value="Genomic_DNA"/>
</dbReference>
<dbReference type="KEGG" id="dtx:ATSB10_35130"/>